<reference evidence="3" key="1">
    <citation type="submission" date="2021-02" db="EMBL/GenBank/DDBJ databases">
        <authorList>
            <person name="Nowell W R."/>
        </authorList>
    </citation>
    <scope>NUCLEOTIDE SEQUENCE</scope>
</reference>
<feature type="domain" description="RanBD1" evidence="2">
    <location>
        <begin position="762"/>
        <end position="897"/>
    </location>
</feature>
<dbReference type="CDD" id="cd13179">
    <property type="entry name" value="RanBD_RanBP1"/>
    <property type="match status" value="1"/>
</dbReference>
<feature type="compositionally biased region" description="Basic and acidic residues" evidence="1">
    <location>
        <begin position="497"/>
        <end position="511"/>
    </location>
</feature>
<feature type="region of interest" description="Disordered" evidence="1">
    <location>
        <begin position="259"/>
        <end position="279"/>
    </location>
</feature>
<feature type="compositionally biased region" description="Low complexity" evidence="1">
    <location>
        <begin position="512"/>
        <end position="528"/>
    </location>
</feature>
<feature type="region of interest" description="Disordered" evidence="1">
    <location>
        <begin position="215"/>
        <end position="235"/>
    </location>
</feature>
<dbReference type="PANTHER" id="PTHR23138">
    <property type="entry name" value="RAN BINDING PROTEIN"/>
    <property type="match status" value="1"/>
</dbReference>
<dbReference type="Gene3D" id="2.30.29.30">
    <property type="entry name" value="Pleckstrin-homology domain (PH domain)/Phosphotyrosine-binding domain (PTB)"/>
    <property type="match status" value="2"/>
</dbReference>
<dbReference type="InterPro" id="IPR045256">
    <property type="entry name" value="RanBP1_RanBD"/>
</dbReference>
<evidence type="ECO:0000313" key="3">
    <source>
        <dbReference type="EMBL" id="CAF1054729.1"/>
    </source>
</evidence>
<dbReference type="GO" id="GO:0005737">
    <property type="term" value="C:cytoplasm"/>
    <property type="evidence" value="ECO:0007669"/>
    <property type="project" value="TreeGrafter"/>
</dbReference>
<dbReference type="AlphaFoldDB" id="A0A814KR58"/>
<dbReference type="GO" id="GO:0005096">
    <property type="term" value="F:GTPase activator activity"/>
    <property type="evidence" value="ECO:0007669"/>
    <property type="project" value="TreeGrafter"/>
</dbReference>
<dbReference type="SUPFAM" id="SSF50729">
    <property type="entry name" value="PH domain-like"/>
    <property type="match status" value="2"/>
</dbReference>
<feature type="compositionally biased region" description="Pro residues" evidence="1">
    <location>
        <begin position="99"/>
        <end position="113"/>
    </location>
</feature>
<feature type="region of interest" description="Disordered" evidence="1">
    <location>
        <begin position="637"/>
        <end position="672"/>
    </location>
</feature>
<name>A0A814KR58_9BILA</name>
<dbReference type="GO" id="GO:0005643">
    <property type="term" value="C:nuclear pore"/>
    <property type="evidence" value="ECO:0007669"/>
    <property type="project" value="TreeGrafter"/>
</dbReference>
<keyword evidence="4" id="KW-1185">Reference proteome</keyword>
<feature type="compositionally biased region" description="Low complexity" evidence="1">
    <location>
        <begin position="543"/>
        <end position="555"/>
    </location>
</feature>
<feature type="compositionally biased region" description="Low complexity" evidence="1">
    <location>
        <begin position="215"/>
        <end position="225"/>
    </location>
</feature>
<evidence type="ECO:0000259" key="2">
    <source>
        <dbReference type="PROSITE" id="PS50196"/>
    </source>
</evidence>
<sequence>MSVPSSKPSQPVPTTFNERLNEQLVNCLNVQTNVIQNLSQYSQHISSQLFEIKNIVEILSNRVLALQQQQQLNQQPHFLPSHYATSYYPNYMSHQPIPVSHPPPSSHPPPPQMSFPVQQQQQPVSMRIPTTTTTTTNSNLPFFPTTAANPTVSLSPNVPSFQFSTSAAIPSSQPAITNTLPTTTTPSKSVFTNLPKLTMADTTTKPSCLFPTTTTTTTTASTNITNEKPTNSSPFVFGTNNMTSIFGTSNFTPGLSNISTIKPETNVDDDGEGDGEEDYEPEYSFNRLVTLPVVEVKTGEEDENVLFCERAKLYRFDASANQMKERGVGEMKILQHKITNLCRILMRREQIFKICANHQITSQMELKLKSGVENTYVWSAMDFADGEAKHETLCVRFKTDEQAKKFLKVFNEAKEMNMKKSGDLPSIGKISLNDETKPNTNDDDIVSIGEVKPSAEQIDRAKKLQLPSTFYLYENKEPCKGCPGCEEDTPPIVLNENKTEIKQTDIIKNDTKITTPQPQSTTSASKPPLSSSENIKFSFTNAEKQQTQLQKQTSTTKEEKSSIESSSSPVANATSQYDNKPSIFGNLNGLSNTSIFGSSTPLNNPSGSIFGSNASLKPSNNTNSGFSFPGFGNTTTPTNGFQFSTPAATSSSSSTTTATTTANTSSTFSFGSASANKPIFGNTPKFSFSDLAKQSSTTTTNEKPLSNGTEQRVFAGQGSLIFGTTTTPTPTPKANTNEDDEGGDGGGGGGGGEDESYEPNVSFKPIVQLSAVEVKTGEEDENVLFCERAKLYRFDAETNQMKERGVGEIKILQHKTTNLCRILMRREQVLKLCANHQITSQMELKQHQGSENAYVWSAMDFADGEAKHETLCVRFKASDTAKRFVKQFNEAKQATINAQEKNPNATNPIFPPAQYVACYYYLLSISHRDAS</sequence>
<evidence type="ECO:0000313" key="4">
    <source>
        <dbReference type="Proteomes" id="UP000663870"/>
    </source>
</evidence>
<organism evidence="3 4">
    <name type="scientific">Rotaria sordida</name>
    <dbReference type="NCBI Taxonomy" id="392033"/>
    <lineage>
        <taxon>Eukaryota</taxon>
        <taxon>Metazoa</taxon>
        <taxon>Spiralia</taxon>
        <taxon>Gnathifera</taxon>
        <taxon>Rotifera</taxon>
        <taxon>Eurotatoria</taxon>
        <taxon>Bdelloidea</taxon>
        <taxon>Philodinida</taxon>
        <taxon>Philodinidae</taxon>
        <taxon>Rotaria</taxon>
    </lineage>
</organism>
<dbReference type="GO" id="GO:0006913">
    <property type="term" value="P:nucleocytoplasmic transport"/>
    <property type="evidence" value="ECO:0007669"/>
    <property type="project" value="InterPro"/>
</dbReference>
<dbReference type="Proteomes" id="UP000663870">
    <property type="component" value="Unassembled WGS sequence"/>
</dbReference>
<dbReference type="InterPro" id="IPR045255">
    <property type="entry name" value="RanBP1-like"/>
</dbReference>
<dbReference type="InterPro" id="IPR011993">
    <property type="entry name" value="PH-like_dom_sf"/>
</dbReference>
<feature type="compositionally biased region" description="Acidic residues" evidence="1">
    <location>
        <begin position="266"/>
        <end position="279"/>
    </location>
</feature>
<protein>
    <recommendedName>
        <fullName evidence="2">RanBD1 domain-containing protein</fullName>
    </recommendedName>
</protein>
<comment type="caution">
    <text evidence="3">The sequence shown here is derived from an EMBL/GenBank/DDBJ whole genome shotgun (WGS) entry which is preliminary data.</text>
</comment>
<dbReference type="FunFam" id="2.30.29.30:FF:000018">
    <property type="entry name" value="E3 SUMO-protein ligase RanBP2"/>
    <property type="match status" value="2"/>
</dbReference>
<dbReference type="Pfam" id="PF00638">
    <property type="entry name" value="Ran_BP1"/>
    <property type="match status" value="2"/>
</dbReference>
<feature type="region of interest" description="Disordered" evidence="1">
    <location>
        <begin position="490"/>
        <end position="577"/>
    </location>
</feature>
<dbReference type="EMBL" id="CAJNOL010000416">
    <property type="protein sequence ID" value="CAF1054729.1"/>
    <property type="molecule type" value="Genomic_DNA"/>
</dbReference>
<evidence type="ECO:0000256" key="1">
    <source>
        <dbReference type="SAM" id="MobiDB-lite"/>
    </source>
</evidence>
<feature type="compositionally biased region" description="Polar residues" evidence="1">
    <location>
        <begin position="529"/>
        <end position="542"/>
    </location>
</feature>
<dbReference type="PROSITE" id="PS50196">
    <property type="entry name" value="RANBD1"/>
    <property type="match status" value="2"/>
</dbReference>
<dbReference type="InterPro" id="IPR000156">
    <property type="entry name" value="Ran_bind_dom"/>
</dbReference>
<feature type="region of interest" description="Disordered" evidence="1">
    <location>
        <begin position="721"/>
        <end position="759"/>
    </location>
</feature>
<feature type="domain" description="RanBD1" evidence="2">
    <location>
        <begin position="284"/>
        <end position="419"/>
    </location>
</feature>
<accession>A0A814KR58</accession>
<gene>
    <name evidence="3" type="ORF">JXQ802_LOCUS16849</name>
</gene>
<feature type="region of interest" description="Disordered" evidence="1">
    <location>
        <begin position="94"/>
        <end position="116"/>
    </location>
</feature>
<dbReference type="SMART" id="SM00160">
    <property type="entry name" value="RanBD"/>
    <property type="match status" value="2"/>
</dbReference>
<feature type="compositionally biased region" description="Polar residues" evidence="1">
    <location>
        <begin position="226"/>
        <end position="235"/>
    </location>
</feature>
<dbReference type="PANTHER" id="PTHR23138:SF94">
    <property type="entry name" value="RAN BINDING PROTEIN 1"/>
    <property type="match status" value="1"/>
</dbReference>
<proteinExistence type="predicted"/>